<feature type="region of interest" description="Disordered" evidence="1">
    <location>
        <begin position="341"/>
        <end position="398"/>
    </location>
</feature>
<protein>
    <submittedName>
        <fullName evidence="5">Uncharacterized protein At4g02000-like</fullName>
    </submittedName>
</protein>
<evidence type="ECO:0000259" key="3">
    <source>
        <dbReference type="Pfam" id="PF14392"/>
    </source>
</evidence>
<dbReference type="PANTHER" id="PTHR31286:SF162">
    <property type="entry name" value="DUF4283 DOMAIN-CONTAINING PROTEIN-RELATED"/>
    <property type="match status" value="1"/>
</dbReference>
<sequence length="398" mass="46653">MADELWDELQNLAMGREDPELFFPHEAYAATVARNRLSLIARPLNPRAQNLFTVISSLPRIWGFAARVHGRVLDDTFVQFLFQSEVDLISVQRRKPWIFNNWFVAFQRWEDLPDFDFLTTIDIWVQMRGIPLPYVCEETVTQIAEALGEVVELDFHDAITTQVAYIRIRIRFAITDRLRFFRRVRFDSGETTVIRFQYERLRRFCSRCLRFTHLRNYCPFLQPLPVTNTGTADNLTDGRERFALHDELHRSDMNLQAHNSDDSLPVPIRPPPRVDTPPLNPDEIAAASPYFHPSRDEKFLNFAVPIPQTPWRRNQTSIGSNITPISEYEITSRDARKFEVGECSRKHDEDESGKNYEMEEDLTRKISAVDKNEEERRKQKQKVHEHNEGGILKPPKKR</sequence>
<feature type="domain" description="Zinc knuckle CX2CX4HX4C" evidence="3">
    <location>
        <begin position="173"/>
        <end position="220"/>
    </location>
</feature>
<dbReference type="InterPro" id="IPR025558">
    <property type="entry name" value="DUF4283"/>
</dbReference>
<evidence type="ECO:0000313" key="5">
    <source>
        <dbReference type="RefSeq" id="XP_010436595.1"/>
    </source>
</evidence>
<dbReference type="GeneID" id="104720383"/>
<evidence type="ECO:0000256" key="1">
    <source>
        <dbReference type="SAM" id="MobiDB-lite"/>
    </source>
</evidence>
<dbReference type="PANTHER" id="PTHR31286">
    <property type="entry name" value="GLYCINE-RICH CELL WALL STRUCTURAL PROTEIN 1.8-LIKE"/>
    <property type="match status" value="1"/>
</dbReference>
<evidence type="ECO:0000259" key="2">
    <source>
        <dbReference type="Pfam" id="PF14111"/>
    </source>
</evidence>
<keyword evidence="4" id="KW-1185">Reference proteome</keyword>
<feature type="domain" description="DUF4283" evidence="2">
    <location>
        <begin position="33"/>
        <end position="111"/>
    </location>
</feature>
<reference evidence="4" key="1">
    <citation type="journal article" date="2014" name="Nat. Commun.">
        <title>The emerging biofuel crop Camelina sativa retains a highly undifferentiated hexaploid genome structure.</title>
        <authorList>
            <person name="Kagale S."/>
            <person name="Koh C."/>
            <person name="Nixon J."/>
            <person name="Bollina V."/>
            <person name="Clarke W.E."/>
            <person name="Tuteja R."/>
            <person name="Spillane C."/>
            <person name="Robinson S.J."/>
            <person name="Links M.G."/>
            <person name="Clarke C."/>
            <person name="Higgins E.E."/>
            <person name="Huebert T."/>
            <person name="Sharpe A.G."/>
            <person name="Parkin I.A."/>
        </authorList>
    </citation>
    <scope>NUCLEOTIDE SEQUENCE [LARGE SCALE GENOMIC DNA]</scope>
    <source>
        <strain evidence="4">cv. DH55</strain>
    </source>
</reference>
<dbReference type="Proteomes" id="UP000694864">
    <property type="component" value="Chromosome 10"/>
</dbReference>
<dbReference type="RefSeq" id="XP_010436595.1">
    <property type="nucleotide sequence ID" value="XM_010438293.2"/>
</dbReference>
<organism evidence="4 5">
    <name type="scientific">Camelina sativa</name>
    <name type="common">False flax</name>
    <name type="synonym">Myagrum sativum</name>
    <dbReference type="NCBI Taxonomy" id="90675"/>
    <lineage>
        <taxon>Eukaryota</taxon>
        <taxon>Viridiplantae</taxon>
        <taxon>Streptophyta</taxon>
        <taxon>Embryophyta</taxon>
        <taxon>Tracheophyta</taxon>
        <taxon>Spermatophyta</taxon>
        <taxon>Magnoliopsida</taxon>
        <taxon>eudicotyledons</taxon>
        <taxon>Gunneridae</taxon>
        <taxon>Pentapetalae</taxon>
        <taxon>rosids</taxon>
        <taxon>malvids</taxon>
        <taxon>Brassicales</taxon>
        <taxon>Brassicaceae</taxon>
        <taxon>Camelineae</taxon>
        <taxon>Camelina</taxon>
    </lineage>
</organism>
<dbReference type="Pfam" id="PF14392">
    <property type="entry name" value="zf-CCHC_4"/>
    <property type="match status" value="1"/>
</dbReference>
<proteinExistence type="predicted"/>
<gene>
    <name evidence="5" type="primary">LOC104720383</name>
</gene>
<feature type="compositionally biased region" description="Basic and acidic residues" evidence="1">
    <location>
        <begin position="341"/>
        <end position="388"/>
    </location>
</feature>
<reference evidence="5" key="2">
    <citation type="submission" date="2025-08" db="UniProtKB">
        <authorList>
            <consortium name="RefSeq"/>
        </authorList>
    </citation>
    <scope>IDENTIFICATION</scope>
    <source>
        <tissue evidence="5">Leaf</tissue>
    </source>
</reference>
<evidence type="ECO:0000313" key="4">
    <source>
        <dbReference type="Proteomes" id="UP000694864"/>
    </source>
</evidence>
<name>A0ABM0U6E7_CAMSA</name>
<dbReference type="Pfam" id="PF14111">
    <property type="entry name" value="DUF4283"/>
    <property type="match status" value="1"/>
</dbReference>
<dbReference type="InterPro" id="IPR040256">
    <property type="entry name" value="At4g02000-like"/>
</dbReference>
<accession>A0ABM0U6E7</accession>
<dbReference type="InterPro" id="IPR025836">
    <property type="entry name" value="Zn_knuckle_CX2CX4HX4C"/>
</dbReference>